<dbReference type="EMBL" id="JAZHXJ010000387">
    <property type="protein sequence ID" value="KAL1862698.1"/>
    <property type="molecule type" value="Genomic_DNA"/>
</dbReference>
<reference evidence="1 2" key="1">
    <citation type="journal article" date="2024" name="Commun. Biol.">
        <title>Comparative genomic analysis of thermophilic fungi reveals convergent evolutionary adaptations and gene losses.</title>
        <authorList>
            <person name="Steindorff A.S."/>
            <person name="Aguilar-Pontes M.V."/>
            <person name="Robinson A.J."/>
            <person name="Andreopoulos B."/>
            <person name="LaButti K."/>
            <person name="Kuo A."/>
            <person name="Mondo S."/>
            <person name="Riley R."/>
            <person name="Otillar R."/>
            <person name="Haridas S."/>
            <person name="Lipzen A."/>
            <person name="Grimwood J."/>
            <person name="Schmutz J."/>
            <person name="Clum A."/>
            <person name="Reid I.D."/>
            <person name="Moisan M.C."/>
            <person name="Butler G."/>
            <person name="Nguyen T.T.M."/>
            <person name="Dewar K."/>
            <person name="Conant G."/>
            <person name="Drula E."/>
            <person name="Henrissat B."/>
            <person name="Hansel C."/>
            <person name="Singer S."/>
            <person name="Hutchinson M.I."/>
            <person name="de Vries R.P."/>
            <person name="Natvig D.O."/>
            <person name="Powell A.J."/>
            <person name="Tsang A."/>
            <person name="Grigoriev I.V."/>
        </authorList>
    </citation>
    <scope>NUCLEOTIDE SEQUENCE [LARGE SCALE GENOMIC DNA]</scope>
    <source>
        <strain evidence="1 2">ATCC 24622</strain>
    </source>
</reference>
<name>A0ABR3WI92_9PEZI</name>
<evidence type="ECO:0000313" key="1">
    <source>
        <dbReference type="EMBL" id="KAL1862698.1"/>
    </source>
</evidence>
<keyword evidence="2" id="KW-1185">Reference proteome</keyword>
<proteinExistence type="predicted"/>
<protein>
    <submittedName>
        <fullName evidence="1">Uncharacterized protein</fullName>
    </submittedName>
</protein>
<sequence length="136" mass="15347">MTPYGSRLVVGLPRRVFKDFHCGTLISELATTLWIFCLVVVPRLSFSIFLSPLPFSVYLHTRRWFILVPIHTSIYLLDRLCSCPCCGCQIKPSPPTSGFRRPVLIFSPPILFGPALKAGSAPRLYCHKFIAYCRVA</sequence>
<accession>A0ABR3WI92</accession>
<organism evidence="1 2">
    <name type="scientific">Phialemonium thermophilum</name>
    <dbReference type="NCBI Taxonomy" id="223376"/>
    <lineage>
        <taxon>Eukaryota</taxon>
        <taxon>Fungi</taxon>
        <taxon>Dikarya</taxon>
        <taxon>Ascomycota</taxon>
        <taxon>Pezizomycotina</taxon>
        <taxon>Sordariomycetes</taxon>
        <taxon>Sordariomycetidae</taxon>
        <taxon>Cephalothecales</taxon>
        <taxon>Cephalothecaceae</taxon>
        <taxon>Phialemonium</taxon>
    </lineage>
</organism>
<comment type="caution">
    <text evidence="1">The sequence shown here is derived from an EMBL/GenBank/DDBJ whole genome shotgun (WGS) entry which is preliminary data.</text>
</comment>
<gene>
    <name evidence="1" type="ORF">VTK73DRAFT_6688</name>
</gene>
<evidence type="ECO:0000313" key="2">
    <source>
        <dbReference type="Proteomes" id="UP001586593"/>
    </source>
</evidence>
<dbReference type="Proteomes" id="UP001586593">
    <property type="component" value="Unassembled WGS sequence"/>
</dbReference>